<proteinExistence type="predicted"/>
<sequence length="189" mass="19510">MTESIMSRNFVHYGNGGSEYTEAMLAAQRARNSMAARQMGILATGKAAVAMLGPDASYADISRVGREAGRLMEEEKDTATHEASERNLEEQKESIEKRAQEALAGSEDGAPAPDAPSGGEEALTADASDSGAQDAVSDGASGDKTVKTTEDLIAEQQRAEQQDAGQQAAATASSGATASGLQPPIHLVA</sequence>
<dbReference type="AlphaFoldDB" id="A0A9D2KQM6"/>
<evidence type="ECO:0000313" key="3">
    <source>
        <dbReference type="Proteomes" id="UP000823821"/>
    </source>
</evidence>
<reference evidence="2" key="2">
    <citation type="submission" date="2021-04" db="EMBL/GenBank/DDBJ databases">
        <authorList>
            <person name="Gilroy R."/>
        </authorList>
    </citation>
    <scope>NUCLEOTIDE SEQUENCE</scope>
    <source>
        <strain evidence="2">5032</strain>
    </source>
</reference>
<feature type="compositionally biased region" description="Low complexity" evidence="1">
    <location>
        <begin position="162"/>
        <end position="178"/>
    </location>
</feature>
<feature type="region of interest" description="Disordered" evidence="1">
    <location>
        <begin position="74"/>
        <end position="189"/>
    </location>
</feature>
<accession>A0A9D2KQM6</accession>
<comment type="caution">
    <text evidence="2">The sequence shown here is derived from an EMBL/GenBank/DDBJ whole genome shotgun (WGS) entry which is preliminary data.</text>
</comment>
<dbReference type="Proteomes" id="UP000823821">
    <property type="component" value="Unassembled WGS sequence"/>
</dbReference>
<protein>
    <submittedName>
        <fullName evidence="2">Uncharacterized protein</fullName>
    </submittedName>
</protein>
<evidence type="ECO:0000313" key="2">
    <source>
        <dbReference type="EMBL" id="HJA78704.1"/>
    </source>
</evidence>
<dbReference type="EMBL" id="DWZD01000025">
    <property type="protein sequence ID" value="HJA78704.1"/>
    <property type="molecule type" value="Genomic_DNA"/>
</dbReference>
<feature type="compositionally biased region" description="Basic and acidic residues" evidence="1">
    <location>
        <begin position="74"/>
        <end position="100"/>
    </location>
</feature>
<name>A0A9D2KQM6_9BACT</name>
<evidence type="ECO:0000256" key="1">
    <source>
        <dbReference type="SAM" id="MobiDB-lite"/>
    </source>
</evidence>
<organism evidence="2 3">
    <name type="scientific">Candidatus Desulfovibrio intestinavium</name>
    <dbReference type="NCBI Taxonomy" id="2838534"/>
    <lineage>
        <taxon>Bacteria</taxon>
        <taxon>Pseudomonadati</taxon>
        <taxon>Thermodesulfobacteriota</taxon>
        <taxon>Desulfovibrionia</taxon>
        <taxon>Desulfovibrionales</taxon>
        <taxon>Desulfovibrionaceae</taxon>
        <taxon>Desulfovibrio</taxon>
    </lineage>
</organism>
<gene>
    <name evidence="2" type="ORF">H9784_03895</name>
</gene>
<reference evidence="2" key="1">
    <citation type="journal article" date="2021" name="PeerJ">
        <title>Extensive microbial diversity within the chicken gut microbiome revealed by metagenomics and culture.</title>
        <authorList>
            <person name="Gilroy R."/>
            <person name="Ravi A."/>
            <person name="Getino M."/>
            <person name="Pursley I."/>
            <person name="Horton D.L."/>
            <person name="Alikhan N.F."/>
            <person name="Baker D."/>
            <person name="Gharbi K."/>
            <person name="Hall N."/>
            <person name="Watson M."/>
            <person name="Adriaenssens E.M."/>
            <person name="Foster-Nyarko E."/>
            <person name="Jarju S."/>
            <person name="Secka A."/>
            <person name="Antonio M."/>
            <person name="Oren A."/>
            <person name="Chaudhuri R.R."/>
            <person name="La Ragione R."/>
            <person name="Hildebrand F."/>
            <person name="Pallen M.J."/>
        </authorList>
    </citation>
    <scope>NUCLEOTIDE SEQUENCE</scope>
    <source>
        <strain evidence="2">5032</strain>
    </source>
</reference>